<accession>A0A147EYA6</accession>
<organism evidence="2 3">
    <name type="scientific">Microbacterium testaceum</name>
    <name type="common">Aureobacterium testaceum</name>
    <name type="synonym">Brevibacterium testaceum</name>
    <dbReference type="NCBI Taxonomy" id="2033"/>
    <lineage>
        <taxon>Bacteria</taxon>
        <taxon>Bacillati</taxon>
        <taxon>Actinomycetota</taxon>
        <taxon>Actinomycetes</taxon>
        <taxon>Micrococcales</taxon>
        <taxon>Microbacteriaceae</taxon>
        <taxon>Microbacterium</taxon>
    </lineage>
</organism>
<keyword evidence="1" id="KW-0472">Membrane</keyword>
<feature type="transmembrane region" description="Helical" evidence="1">
    <location>
        <begin position="64"/>
        <end position="86"/>
    </location>
</feature>
<protein>
    <submittedName>
        <fullName evidence="2">Uncharacterized protein</fullName>
    </submittedName>
</protein>
<evidence type="ECO:0000256" key="1">
    <source>
        <dbReference type="SAM" id="Phobius"/>
    </source>
</evidence>
<reference evidence="2 3" key="1">
    <citation type="journal article" date="2016" name="Front. Microbiol.">
        <title>Genomic Resource of Rice Seed Associated Bacteria.</title>
        <authorList>
            <person name="Midha S."/>
            <person name="Bansal K."/>
            <person name="Sharma S."/>
            <person name="Kumar N."/>
            <person name="Patil P.P."/>
            <person name="Chaudhry V."/>
            <person name="Patil P.B."/>
        </authorList>
    </citation>
    <scope>NUCLEOTIDE SEQUENCE [LARGE SCALE GENOMIC DNA]</scope>
    <source>
        <strain evidence="2 3">NS220</strain>
    </source>
</reference>
<dbReference type="Proteomes" id="UP000075025">
    <property type="component" value="Unassembled WGS sequence"/>
</dbReference>
<gene>
    <name evidence="2" type="ORF">NS220_06750</name>
</gene>
<evidence type="ECO:0000313" key="2">
    <source>
        <dbReference type="EMBL" id="KTR95165.1"/>
    </source>
</evidence>
<sequence>MTDVPRPADTRTLHIVALVLTVLSAVAFFTLTGGVIDYLIMIACAGAAVLFSIRGVLRAGTLRWVVLAGGIVATLLLVTSLGLFVIRVTRVLSSDAPL</sequence>
<proteinExistence type="predicted"/>
<name>A0A147EYA6_MICTE</name>
<dbReference type="RefSeq" id="WP_058623314.1">
    <property type="nucleotide sequence ID" value="NZ_LDRT01000039.1"/>
</dbReference>
<dbReference type="OrthoDB" id="5074169at2"/>
<dbReference type="PATRIC" id="fig|2033.6.peg.2335"/>
<dbReference type="AlphaFoldDB" id="A0A147EYA6"/>
<feature type="transmembrane region" description="Helical" evidence="1">
    <location>
        <begin position="12"/>
        <end position="32"/>
    </location>
</feature>
<keyword evidence="1" id="KW-1133">Transmembrane helix</keyword>
<keyword evidence="1" id="KW-0812">Transmembrane</keyword>
<dbReference type="EMBL" id="LDRT01000039">
    <property type="protein sequence ID" value="KTR95165.1"/>
    <property type="molecule type" value="Genomic_DNA"/>
</dbReference>
<comment type="caution">
    <text evidence="2">The sequence shown here is derived from an EMBL/GenBank/DDBJ whole genome shotgun (WGS) entry which is preliminary data.</text>
</comment>
<feature type="transmembrane region" description="Helical" evidence="1">
    <location>
        <begin position="38"/>
        <end position="57"/>
    </location>
</feature>
<evidence type="ECO:0000313" key="3">
    <source>
        <dbReference type="Proteomes" id="UP000075025"/>
    </source>
</evidence>